<dbReference type="InterPro" id="IPR050457">
    <property type="entry name" value="ZnFinger_BTB_dom_contain"/>
</dbReference>
<dbReference type="PROSITE" id="PS50157">
    <property type="entry name" value="ZINC_FINGER_C2H2_2"/>
    <property type="match status" value="3"/>
</dbReference>
<dbReference type="GO" id="GO:0008270">
    <property type="term" value="F:zinc ion binding"/>
    <property type="evidence" value="ECO:0007669"/>
    <property type="project" value="UniProtKB-KW"/>
</dbReference>
<dbReference type="Pfam" id="PF13894">
    <property type="entry name" value="zf-C2H2_4"/>
    <property type="match status" value="1"/>
</dbReference>
<evidence type="ECO:0000256" key="9">
    <source>
        <dbReference type="ARBA" id="ARBA00023242"/>
    </source>
</evidence>
<organism evidence="15 16">
    <name type="scientific">Gambusia affinis</name>
    <name type="common">Western mosquitofish</name>
    <name type="synonym">Heterandria affinis</name>
    <dbReference type="NCBI Taxonomy" id="33528"/>
    <lineage>
        <taxon>Eukaryota</taxon>
        <taxon>Metazoa</taxon>
        <taxon>Chordata</taxon>
        <taxon>Craniata</taxon>
        <taxon>Vertebrata</taxon>
        <taxon>Euteleostomi</taxon>
        <taxon>Actinopterygii</taxon>
        <taxon>Neopterygii</taxon>
        <taxon>Teleostei</taxon>
        <taxon>Neoteleostei</taxon>
        <taxon>Acanthomorphata</taxon>
        <taxon>Ovalentaria</taxon>
        <taxon>Atherinomorphae</taxon>
        <taxon>Cyprinodontiformes</taxon>
        <taxon>Poeciliidae</taxon>
        <taxon>Poeciliinae</taxon>
        <taxon>Gambusia</taxon>
    </lineage>
</organism>
<sequence length="1518" mass="168298">MQKRNQGRRADEARGCISPAGILRLSSKEQNTNVISCCISFVATLFYILLWTFPIARLCSCNLDEVLQFILSPLKDGDSSICGQDVRKSERAAKFLIAELSKQLENRNTPRARSLLLCSQRAASVRSGSREIPPPTLHHSYSNASVAPSHSTPPNQSINGCEFHRSLFYLPPSSVTMVLSMRFASVLIPPTSSESQDDSFGSCHNSSFALSQAESILVSVITFCRHLPGCGVSRRQPHPYSGTPKGHCEDSARRGNRVRFLLCCENKKTVTQHAETQTVMLNITLAQVACSQRQSLQLHFPPCYPFCILGEHKRQRPHPRLTNCSPVKIQQHFLHTLCCKRNTCTFFQGFNRALNLTLAFKKKEKGGNTKGSKRIKLSSLTQNPFISNSGAPRPLTCISSPGLPLAGQRDVTVVPFRSGGRRLRSQHYKGCHCLSSRISWAPSSPSRRNLRGSEQAFLHLAELGLLFTAMEDWETIVLPSSDSQGILGLLGTLLYKTMEFEDFAMSSGIKKGQHIRAAGHTTWRPPTSPNRSRALLHSKPSTRHIRVCTVHLDAFVDLLLKNNRCVPTFLAEPDFPLPLAVDKLEKHIQEMDDGSYIEFDVPEFSNTVLTQLNELRLQGKLCDIIVHIQGQPFRAHKAVLAASSPYFRDHSALNTMSGLSISVIKSPEVFEQLLAFCYTGHMSLQLKDIISFLTAASFLQMQAIIDKCTQILESIHSKISLPVNACSPDKDSSQISRNGVNDSNLFINPTQISPPYYPRQSQGVGEARSEQAGKGQGRVRQQQEEGQSDRGSSDGVSEHDVVIEGETEQIELIGKDGQVTDVHVKVEKNDRPSCSDSSSAGDDGYHTEFVDGEQIVAVTVGSYGPVIQPAAYSYSGLSSSCFVNLSNSSPSRSILSGFRGGRARSKRPVAIPAGVLSQMKPASDDTESAVGSAGLENDVRERSLRSQWYPYNERLICIYCGKTFNQKGSLDRHMRLHMGITPFVCKFCGKKYTRKDQLEYHIRGHTDNKPFHCQICGKCFPFQGTLNQHLRKKHMGASEASNHTDSPERTEDSSGQKDHGDTPEGMAYKAQYAEEAPANDMEESSKCSPEEAQASRFDAENELIYNELTYVCLFYEEEGFQCNTQYLTETEMFQMLIEMQWESVNRNKNWALSGTIYGGARPAERSNERDFWAVSPLLWSAGRLSTCRGSAIPGGSPGFKAVVQDQRRTVPPNVFRPAPTLCTVKCLTLIYILGHRLGVRILNVRFSSGGEPSLHSPNVLPHALNEPLVPTELKPEARRRPRAEPRGVKTCGKCRRVRESNPRRPHRGLKASKRGSLHPLRHHSTPMIRVFNTNVDGSEKLGLLSALTRVEFLSQTDQSHKIVVTAGISNNGMSDWLPLLRENAEMIAGLLYNCMSCLSVHFIKAGGSQSAPLFIQSFTPVHRSEPTNRCELFAVVPGEGVPGVSVIPAHSEPVVVSFRLHSEAGVLCKHFPPRPVLQRDEQLVGSLVRQPVDVFQTEPVLAVYVAKSLLWSKARRET</sequence>
<evidence type="ECO:0000256" key="11">
    <source>
        <dbReference type="SAM" id="MobiDB-lite"/>
    </source>
</evidence>
<keyword evidence="6" id="KW-0805">Transcription regulation</keyword>
<feature type="region of interest" description="Disordered" evidence="11">
    <location>
        <begin position="1031"/>
        <end position="1064"/>
    </location>
</feature>
<keyword evidence="8" id="KW-0804">Transcription</keyword>
<feature type="region of interest" description="Disordered" evidence="11">
    <location>
        <begin position="723"/>
        <end position="800"/>
    </location>
</feature>
<dbReference type="SUPFAM" id="SSF54695">
    <property type="entry name" value="POZ domain"/>
    <property type="match status" value="1"/>
</dbReference>
<dbReference type="FunFam" id="3.30.160.60:FF:000422">
    <property type="entry name" value="Zinc finger and BTB domain containing 37"/>
    <property type="match status" value="1"/>
</dbReference>
<feature type="compositionally biased region" description="Polar residues" evidence="11">
    <location>
        <begin position="139"/>
        <end position="155"/>
    </location>
</feature>
<proteinExistence type="predicted"/>
<comment type="subcellular location">
    <subcellularLocation>
        <location evidence="1">Nucleus</location>
    </subcellularLocation>
</comment>
<dbReference type="SMART" id="SM00225">
    <property type="entry name" value="BTB"/>
    <property type="match status" value="1"/>
</dbReference>
<dbReference type="InterPro" id="IPR013087">
    <property type="entry name" value="Znf_C2H2_type"/>
</dbReference>
<dbReference type="GO" id="GO:0005634">
    <property type="term" value="C:nucleus"/>
    <property type="evidence" value="ECO:0007669"/>
    <property type="project" value="UniProtKB-SubCell"/>
</dbReference>
<dbReference type="CDD" id="cd18220">
    <property type="entry name" value="BTB_POZ_ZBTB34"/>
    <property type="match status" value="1"/>
</dbReference>
<dbReference type="GO" id="GO:0000981">
    <property type="term" value="F:DNA-binding transcription factor activity, RNA polymerase II-specific"/>
    <property type="evidence" value="ECO:0007669"/>
    <property type="project" value="TreeGrafter"/>
</dbReference>
<feature type="compositionally biased region" description="Basic and acidic residues" evidence="11">
    <location>
        <begin position="1045"/>
        <end position="1062"/>
    </location>
</feature>
<keyword evidence="12" id="KW-0472">Membrane</keyword>
<evidence type="ECO:0000313" key="16">
    <source>
        <dbReference type="Proteomes" id="UP000250572"/>
    </source>
</evidence>
<dbReference type="PANTHER" id="PTHR46105:SF26">
    <property type="entry name" value="ZINC FINGER AND BTB DOMAIN CONTAINING 34"/>
    <property type="match status" value="1"/>
</dbReference>
<evidence type="ECO:0000259" key="13">
    <source>
        <dbReference type="PROSITE" id="PS50097"/>
    </source>
</evidence>
<evidence type="ECO:0000256" key="2">
    <source>
        <dbReference type="ARBA" id="ARBA00022723"/>
    </source>
</evidence>
<dbReference type="Gene3D" id="3.30.160.60">
    <property type="entry name" value="Classic Zinc Finger"/>
    <property type="match status" value="3"/>
</dbReference>
<feature type="transmembrane region" description="Helical" evidence="12">
    <location>
        <begin position="34"/>
        <end position="53"/>
    </location>
</feature>
<evidence type="ECO:0000256" key="7">
    <source>
        <dbReference type="ARBA" id="ARBA00023125"/>
    </source>
</evidence>
<accession>A0A315VBZ8</accession>
<keyword evidence="4 10" id="KW-0863">Zinc-finger</keyword>
<keyword evidence="2" id="KW-0479">Metal-binding</keyword>
<dbReference type="FunFam" id="3.30.160.60:FF:000364">
    <property type="entry name" value="Zinc finger and BTB domain-containing protein 34"/>
    <property type="match status" value="1"/>
</dbReference>
<dbReference type="GO" id="GO:0000978">
    <property type="term" value="F:RNA polymerase II cis-regulatory region sequence-specific DNA binding"/>
    <property type="evidence" value="ECO:0007669"/>
    <property type="project" value="TreeGrafter"/>
</dbReference>
<dbReference type="SMART" id="SM00355">
    <property type="entry name" value="ZnF_C2H2"/>
    <property type="match status" value="3"/>
</dbReference>
<evidence type="ECO:0000256" key="3">
    <source>
        <dbReference type="ARBA" id="ARBA00022737"/>
    </source>
</evidence>
<evidence type="ECO:0000256" key="5">
    <source>
        <dbReference type="ARBA" id="ARBA00022833"/>
    </source>
</evidence>
<evidence type="ECO:0000256" key="4">
    <source>
        <dbReference type="ARBA" id="ARBA00022771"/>
    </source>
</evidence>
<dbReference type="PROSITE" id="PS00028">
    <property type="entry name" value="ZINC_FINGER_C2H2_1"/>
    <property type="match status" value="3"/>
</dbReference>
<feature type="compositionally biased region" description="Basic and acidic residues" evidence="11">
    <location>
        <begin position="781"/>
        <end position="800"/>
    </location>
</feature>
<evidence type="ECO:0000259" key="14">
    <source>
        <dbReference type="PROSITE" id="PS50157"/>
    </source>
</evidence>
<dbReference type="EMBL" id="NHOQ01002094">
    <property type="protein sequence ID" value="PWA19631.1"/>
    <property type="molecule type" value="Genomic_DNA"/>
</dbReference>
<keyword evidence="7" id="KW-0238">DNA-binding</keyword>
<evidence type="ECO:0000256" key="10">
    <source>
        <dbReference type="PROSITE-ProRule" id="PRU00042"/>
    </source>
</evidence>
<feature type="compositionally biased region" description="Polar residues" evidence="11">
    <location>
        <begin position="733"/>
        <end position="763"/>
    </location>
</feature>
<keyword evidence="16" id="KW-1185">Reference proteome</keyword>
<feature type="domain" description="C2H2-type" evidence="14">
    <location>
        <begin position="1011"/>
        <end position="1039"/>
    </location>
</feature>
<feature type="compositionally biased region" description="Basic residues" evidence="11">
    <location>
        <begin position="1303"/>
        <end position="1318"/>
    </location>
</feature>
<dbReference type="PROSITE" id="PS50097">
    <property type="entry name" value="BTB"/>
    <property type="match status" value="1"/>
</dbReference>
<dbReference type="PANTHER" id="PTHR46105">
    <property type="entry name" value="AGAP004733-PA"/>
    <property type="match status" value="1"/>
</dbReference>
<dbReference type="FunFam" id="3.30.710.10:FF:000009">
    <property type="entry name" value="Zinc finger and BTB domain-containing 37"/>
    <property type="match status" value="1"/>
</dbReference>
<dbReference type="Pfam" id="PF00096">
    <property type="entry name" value="zf-C2H2"/>
    <property type="match status" value="2"/>
</dbReference>
<feature type="domain" description="C2H2-type" evidence="14">
    <location>
        <begin position="955"/>
        <end position="982"/>
    </location>
</feature>
<keyword evidence="12" id="KW-1133">Transmembrane helix</keyword>
<evidence type="ECO:0008006" key="17">
    <source>
        <dbReference type="Google" id="ProtNLM"/>
    </source>
</evidence>
<dbReference type="SUPFAM" id="SSF57667">
    <property type="entry name" value="beta-beta-alpha zinc fingers"/>
    <property type="match status" value="2"/>
</dbReference>
<feature type="region of interest" description="Disordered" evidence="11">
    <location>
        <begin position="1297"/>
        <end position="1318"/>
    </location>
</feature>
<dbReference type="InterPro" id="IPR011333">
    <property type="entry name" value="SKP1/BTB/POZ_sf"/>
</dbReference>
<keyword evidence="9" id="KW-0539">Nucleus</keyword>
<dbReference type="FunFam" id="3.30.160.60:FF:000119">
    <property type="entry name" value="Zinc finger and BTB domain containing 37"/>
    <property type="match status" value="1"/>
</dbReference>
<dbReference type="InterPro" id="IPR036236">
    <property type="entry name" value="Znf_C2H2_sf"/>
</dbReference>
<dbReference type="STRING" id="33528.ENSGAFP00000011998"/>
<evidence type="ECO:0000256" key="12">
    <source>
        <dbReference type="SAM" id="Phobius"/>
    </source>
</evidence>
<evidence type="ECO:0000256" key="6">
    <source>
        <dbReference type="ARBA" id="ARBA00023015"/>
    </source>
</evidence>
<evidence type="ECO:0000256" key="8">
    <source>
        <dbReference type="ARBA" id="ARBA00023163"/>
    </source>
</evidence>
<evidence type="ECO:0000256" key="1">
    <source>
        <dbReference type="ARBA" id="ARBA00004123"/>
    </source>
</evidence>
<evidence type="ECO:0000313" key="15">
    <source>
        <dbReference type="EMBL" id="PWA19631.1"/>
    </source>
</evidence>
<comment type="caution">
    <text evidence="15">The sequence shown here is derived from an EMBL/GenBank/DDBJ whole genome shotgun (WGS) entry which is preliminary data.</text>
</comment>
<keyword evidence="3" id="KW-0677">Repeat</keyword>
<feature type="region of interest" description="Disordered" evidence="11">
    <location>
        <begin position="126"/>
        <end position="155"/>
    </location>
</feature>
<keyword evidence="12" id="KW-0812">Transmembrane</keyword>
<dbReference type="Pfam" id="PF00651">
    <property type="entry name" value="BTB"/>
    <property type="match status" value="1"/>
</dbReference>
<reference evidence="15 16" key="1">
    <citation type="journal article" date="2018" name="G3 (Bethesda)">
        <title>A High-Quality Reference Genome for the Invasive Mosquitofish Gambusia affinis Using a Chicago Library.</title>
        <authorList>
            <person name="Hoffberg S.L."/>
            <person name="Troendle N.J."/>
            <person name="Glenn T.C."/>
            <person name="Mahmud O."/>
            <person name="Louha S."/>
            <person name="Chalopin D."/>
            <person name="Bennetzen J.L."/>
            <person name="Mauricio R."/>
        </authorList>
    </citation>
    <scope>NUCLEOTIDE SEQUENCE [LARGE SCALE GENOMIC DNA]</scope>
    <source>
        <strain evidence="15">NE01/NJP1002.9</strain>
        <tissue evidence="15">Muscle</tissue>
    </source>
</reference>
<feature type="domain" description="BTB" evidence="13">
    <location>
        <begin position="622"/>
        <end position="686"/>
    </location>
</feature>
<protein>
    <recommendedName>
        <fullName evidence="17">Zinc finger and BTB domain containing 34</fullName>
    </recommendedName>
</protein>
<name>A0A315VBZ8_GAMAF</name>
<feature type="domain" description="C2H2-type" evidence="14">
    <location>
        <begin position="983"/>
        <end position="1010"/>
    </location>
</feature>
<keyword evidence="5" id="KW-0862">Zinc</keyword>
<dbReference type="Proteomes" id="UP000250572">
    <property type="component" value="Unassembled WGS sequence"/>
</dbReference>
<gene>
    <name evidence="15" type="ORF">CCH79_00006751</name>
</gene>
<dbReference type="Gene3D" id="3.30.710.10">
    <property type="entry name" value="Potassium Channel Kv1.1, Chain A"/>
    <property type="match status" value="1"/>
</dbReference>
<dbReference type="InterPro" id="IPR000210">
    <property type="entry name" value="BTB/POZ_dom"/>
</dbReference>